<sequence>MPKSNNRDEEEEEEDDEEEEEEEEEEEGGWLVGWLKENNNNNADDDDDDSDNDDDYDYDYDDYDDDDDEDKKNLEICMSRFVHANSLSSTLHVESRLLARLLARSLACLSLCETATSNVQRATGNRQQATSLAAPGERRVVSLLCRRLTMAVLYALLQLRQKRSYSLG</sequence>
<evidence type="ECO:0000313" key="3">
    <source>
        <dbReference type="Proteomes" id="UP000614350"/>
    </source>
</evidence>
<organism evidence="2 3">
    <name type="scientific">Vespula vulgaris</name>
    <name type="common">Yellow jacket</name>
    <name type="synonym">Wasp</name>
    <dbReference type="NCBI Taxonomy" id="7454"/>
    <lineage>
        <taxon>Eukaryota</taxon>
        <taxon>Metazoa</taxon>
        <taxon>Ecdysozoa</taxon>
        <taxon>Arthropoda</taxon>
        <taxon>Hexapoda</taxon>
        <taxon>Insecta</taxon>
        <taxon>Pterygota</taxon>
        <taxon>Neoptera</taxon>
        <taxon>Endopterygota</taxon>
        <taxon>Hymenoptera</taxon>
        <taxon>Apocrita</taxon>
        <taxon>Aculeata</taxon>
        <taxon>Vespoidea</taxon>
        <taxon>Vespidae</taxon>
        <taxon>Vespinae</taxon>
        <taxon>Vespula</taxon>
    </lineage>
</organism>
<feature type="region of interest" description="Disordered" evidence="1">
    <location>
        <begin position="1"/>
        <end position="69"/>
    </location>
</feature>
<reference evidence="2" key="1">
    <citation type="journal article" date="2020" name="G3 (Bethesda)">
        <title>High-Quality Assemblies for Three Invasive Social Wasps from the &lt;i&gt;Vespula&lt;/i&gt; Genus.</title>
        <authorList>
            <person name="Harrop T.W.R."/>
            <person name="Guhlin J."/>
            <person name="McLaughlin G.M."/>
            <person name="Permina E."/>
            <person name="Stockwell P."/>
            <person name="Gilligan J."/>
            <person name="Le Lec M.F."/>
            <person name="Gruber M.A.M."/>
            <person name="Quinn O."/>
            <person name="Lovegrove M."/>
            <person name="Duncan E.J."/>
            <person name="Remnant E.J."/>
            <person name="Van Eeckhoven J."/>
            <person name="Graham B."/>
            <person name="Knapp R.A."/>
            <person name="Langford K.W."/>
            <person name="Kronenberg Z."/>
            <person name="Press M.O."/>
            <person name="Eacker S.M."/>
            <person name="Wilson-Rankin E.E."/>
            <person name="Purcell J."/>
            <person name="Lester P.J."/>
            <person name="Dearden P.K."/>
        </authorList>
    </citation>
    <scope>NUCLEOTIDE SEQUENCE</scope>
    <source>
        <strain evidence="2">Marl-1</strain>
    </source>
</reference>
<protein>
    <submittedName>
        <fullName evidence="2">Uncharacterized protein</fullName>
    </submittedName>
</protein>
<name>A0A834NIF6_VESVU</name>
<accession>A0A834NIF6</accession>
<keyword evidence="3" id="KW-1185">Reference proteome</keyword>
<evidence type="ECO:0000313" key="2">
    <source>
        <dbReference type="EMBL" id="KAF7411345.1"/>
    </source>
</evidence>
<feature type="compositionally biased region" description="Acidic residues" evidence="1">
    <location>
        <begin position="43"/>
        <end position="69"/>
    </location>
</feature>
<gene>
    <name evidence="2" type="ORF">HZH66_000241</name>
</gene>
<dbReference type="Proteomes" id="UP000614350">
    <property type="component" value="Unassembled WGS sequence"/>
</dbReference>
<proteinExistence type="predicted"/>
<comment type="caution">
    <text evidence="2">The sequence shown here is derived from an EMBL/GenBank/DDBJ whole genome shotgun (WGS) entry which is preliminary data.</text>
</comment>
<feature type="compositionally biased region" description="Acidic residues" evidence="1">
    <location>
        <begin position="8"/>
        <end position="28"/>
    </location>
</feature>
<evidence type="ECO:0000256" key="1">
    <source>
        <dbReference type="SAM" id="MobiDB-lite"/>
    </source>
</evidence>
<dbReference type="EMBL" id="JACSEA010000001">
    <property type="protein sequence ID" value="KAF7411345.1"/>
    <property type="molecule type" value="Genomic_DNA"/>
</dbReference>
<dbReference type="AlphaFoldDB" id="A0A834NIF6"/>